<dbReference type="PANTHER" id="PTHR35149:SF2">
    <property type="entry name" value="DUF262 DOMAIN-CONTAINING PROTEIN"/>
    <property type="match status" value="1"/>
</dbReference>
<dbReference type="Proteomes" id="UP000054408">
    <property type="component" value="Unassembled WGS sequence"/>
</dbReference>
<dbReference type="AlphaFoldDB" id="A0A0L0D7M1"/>
<feature type="domain" description="GmrSD restriction endonucleases N-terminal" evidence="2">
    <location>
        <begin position="32"/>
        <end position="105"/>
    </location>
</feature>
<feature type="region of interest" description="Disordered" evidence="1">
    <location>
        <begin position="139"/>
        <end position="184"/>
    </location>
</feature>
<evidence type="ECO:0000259" key="2">
    <source>
        <dbReference type="Pfam" id="PF03235"/>
    </source>
</evidence>
<evidence type="ECO:0000313" key="3">
    <source>
        <dbReference type="EMBL" id="KNC48354.1"/>
    </source>
</evidence>
<accession>A0A0L0D7M1</accession>
<dbReference type="InterPro" id="IPR004919">
    <property type="entry name" value="GmrSD_N"/>
</dbReference>
<evidence type="ECO:0000256" key="1">
    <source>
        <dbReference type="SAM" id="MobiDB-lite"/>
    </source>
</evidence>
<dbReference type="RefSeq" id="XP_013758657.1">
    <property type="nucleotide sequence ID" value="XM_013903203.1"/>
</dbReference>
<dbReference type="PANTHER" id="PTHR35149">
    <property type="entry name" value="SLL5132 PROTEIN"/>
    <property type="match status" value="1"/>
</dbReference>
<keyword evidence="4" id="KW-1185">Reference proteome</keyword>
<dbReference type="EMBL" id="GL349451">
    <property type="protein sequence ID" value="KNC48354.1"/>
    <property type="molecule type" value="Genomic_DNA"/>
</dbReference>
<name>A0A0L0D7M1_THETB</name>
<dbReference type="eggNOG" id="ENOG502SER3">
    <property type="taxonomic scope" value="Eukaryota"/>
</dbReference>
<dbReference type="GeneID" id="25569737"/>
<protein>
    <recommendedName>
        <fullName evidence="2">GmrSD restriction endonucleases N-terminal domain-containing protein</fullName>
    </recommendedName>
</protein>
<proteinExistence type="predicted"/>
<sequence>MSNKLQHMAYECKGLHGPGVKSVCEVRSPGEELFSVDRIIIPIFQRRYCWTAKVVTTLLSDAMDAGATGRHAMGKAIFVPGAQDRTLVCVDGQQRLTTVSLLVAAVARVARARAWCDELERDQLLAACQALLWSDEPPASGPDGVVEGEDVPSARLSPSYPDRAPFFTAAMGGDPAGRPARRDR</sequence>
<gene>
    <name evidence="3" type="ORF">AMSG_11822</name>
</gene>
<evidence type="ECO:0000313" key="4">
    <source>
        <dbReference type="Proteomes" id="UP000054408"/>
    </source>
</evidence>
<dbReference type="OrthoDB" id="192041at2759"/>
<reference evidence="3 4" key="1">
    <citation type="submission" date="2010-05" db="EMBL/GenBank/DDBJ databases">
        <title>The Genome Sequence of Thecamonas trahens ATCC 50062.</title>
        <authorList>
            <consortium name="The Broad Institute Genome Sequencing Platform"/>
            <person name="Russ C."/>
            <person name="Cuomo C."/>
            <person name="Shea T."/>
            <person name="Young S.K."/>
            <person name="Zeng Q."/>
            <person name="Koehrsen M."/>
            <person name="Haas B."/>
            <person name="Borodovsky M."/>
            <person name="Guigo R."/>
            <person name="Alvarado L."/>
            <person name="Berlin A."/>
            <person name="Bochicchio J."/>
            <person name="Borenstein D."/>
            <person name="Chapman S."/>
            <person name="Chen Z."/>
            <person name="Freedman E."/>
            <person name="Gellesch M."/>
            <person name="Goldberg J."/>
            <person name="Griggs A."/>
            <person name="Gujja S."/>
            <person name="Heilman E."/>
            <person name="Heiman D."/>
            <person name="Hepburn T."/>
            <person name="Howarth C."/>
            <person name="Jen D."/>
            <person name="Larson L."/>
            <person name="Mehta T."/>
            <person name="Park D."/>
            <person name="Pearson M."/>
            <person name="Roberts A."/>
            <person name="Saif S."/>
            <person name="Shenoy N."/>
            <person name="Sisk P."/>
            <person name="Stolte C."/>
            <person name="Sykes S."/>
            <person name="Thomson T."/>
            <person name="Walk T."/>
            <person name="White J."/>
            <person name="Yandava C."/>
            <person name="Burger G."/>
            <person name="Gray M.W."/>
            <person name="Holland P.W.H."/>
            <person name="King N."/>
            <person name="Lang F.B.F."/>
            <person name="Roger A.J."/>
            <person name="Ruiz-Trillo I."/>
            <person name="Lander E."/>
            <person name="Nusbaum C."/>
        </authorList>
    </citation>
    <scope>NUCLEOTIDE SEQUENCE [LARGE SCALE GENOMIC DNA]</scope>
    <source>
        <strain evidence="3 4">ATCC 50062</strain>
    </source>
</reference>
<organism evidence="3 4">
    <name type="scientific">Thecamonas trahens ATCC 50062</name>
    <dbReference type="NCBI Taxonomy" id="461836"/>
    <lineage>
        <taxon>Eukaryota</taxon>
        <taxon>Apusozoa</taxon>
        <taxon>Apusomonadida</taxon>
        <taxon>Apusomonadidae</taxon>
        <taxon>Thecamonas</taxon>
    </lineage>
</organism>
<dbReference type="Pfam" id="PF03235">
    <property type="entry name" value="GmrSD_N"/>
    <property type="match status" value="1"/>
</dbReference>